<evidence type="ECO:0000313" key="1">
    <source>
        <dbReference type="EMBL" id="KFM64604.1"/>
    </source>
</evidence>
<dbReference type="Proteomes" id="UP000054359">
    <property type="component" value="Unassembled WGS sequence"/>
</dbReference>
<sequence length="109" mass="12650">MQNRLPCRVVWYKVNGNVSRIQVLMATWPLPVLPPMDKKATWPLVLENLGVSIQILERTLHKGRRCLTGFGHLGISFQVSDFTVAARWSTWMLIMESLKQQRLNNFHSF</sequence>
<reference evidence="1 2" key="1">
    <citation type="submission" date="2013-11" db="EMBL/GenBank/DDBJ databases">
        <title>Genome sequencing of Stegodyphus mimosarum.</title>
        <authorList>
            <person name="Bechsgaard J."/>
        </authorList>
    </citation>
    <scope>NUCLEOTIDE SEQUENCE [LARGE SCALE GENOMIC DNA]</scope>
</reference>
<keyword evidence="2" id="KW-1185">Reference proteome</keyword>
<name>A0A087THL5_STEMI</name>
<protein>
    <submittedName>
        <fullName evidence="1">Uncharacterized protein</fullName>
    </submittedName>
</protein>
<feature type="non-terminal residue" evidence="1">
    <location>
        <position position="109"/>
    </location>
</feature>
<evidence type="ECO:0000313" key="2">
    <source>
        <dbReference type="Proteomes" id="UP000054359"/>
    </source>
</evidence>
<organism evidence="1 2">
    <name type="scientific">Stegodyphus mimosarum</name>
    <name type="common">African social velvet spider</name>
    <dbReference type="NCBI Taxonomy" id="407821"/>
    <lineage>
        <taxon>Eukaryota</taxon>
        <taxon>Metazoa</taxon>
        <taxon>Ecdysozoa</taxon>
        <taxon>Arthropoda</taxon>
        <taxon>Chelicerata</taxon>
        <taxon>Arachnida</taxon>
        <taxon>Araneae</taxon>
        <taxon>Araneomorphae</taxon>
        <taxon>Entelegynae</taxon>
        <taxon>Eresoidea</taxon>
        <taxon>Eresidae</taxon>
        <taxon>Stegodyphus</taxon>
    </lineage>
</organism>
<dbReference type="EMBL" id="KK115265">
    <property type="protein sequence ID" value="KFM64604.1"/>
    <property type="molecule type" value="Genomic_DNA"/>
</dbReference>
<accession>A0A087THL5</accession>
<proteinExistence type="predicted"/>
<dbReference type="AlphaFoldDB" id="A0A087THL5"/>
<gene>
    <name evidence="1" type="ORF">X975_25132</name>
</gene>